<dbReference type="Pfam" id="PF00232">
    <property type="entry name" value="Glyco_hydro_1"/>
    <property type="match status" value="1"/>
</dbReference>
<protein>
    <submittedName>
        <fullName evidence="1">Family 1 glycosylhydrolase</fullName>
    </submittedName>
</protein>
<dbReference type="RefSeq" id="WP_277190774.1">
    <property type="nucleotide sequence ID" value="NZ_JAROAV010000007.1"/>
</dbReference>
<dbReference type="EMBL" id="JAROAV010000007">
    <property type="protein sequence ID" value="MDF8262955.1"/>
    <property type="molecule type" value="Genomic_DNA"/>
</dbReference>
<dbReference type="InterPro" id="IPR001360">
    <property type="entry name" value="Glyco_hydro_1"/>
</dbReference>
<reference evidence="1 2" key="1">
    <citation type="submission" date="2023-03" db="EMBL/GenBank/DDBJ databases">
        <title>YIM 133296 draft genome.</title>
        <authorList>
            <person name="Xiong L."/>
        </authorList>
    </citation>
    <scope>NUCLEOTIDE SEQUENCE [LARGE SCALE GENOMIC DNA]</scope>
    <source>
        <strain evidence="1 2">YIM 133296</strain>
    </source>
</reference>
<dbReference type="Gene3D" id="3.20.20.80">
    <property type="entry name" value="Glycosidases"/>
    <property type="match status" value="1"/>
</dbReference>
<keyword evidence="2" id="KW-1185">Reference proteome</keyword>
<proteinExistence type="predicted"/>
<sequence length="447" mass="48281">MADSFPPGSMSWLLGIEDTCVHPPARFDMATLDEHALTDHDTYWREDLDTVRRLGATGLRYGVSWPLVHVAPGVFDWSVLDERLPYAAGDLGLTVIADLVHYGTPTWLDDAFADPGYPAAIAEFAGAFAARYRGLVDHITPLNEPVTTASFSGLRGIWPPALTGWTGWTTVALGVVAGIRAAIAAARAANPDVVVVHVEASALYLPSTPDLESHAELLRSLATLPTDLLLGRVDGAHPMYGWLLEHGAGADVLAGLRSEVPTIDLLGMNYYPDLTPRTLVDGGGAIEQVTTNRWVEGLRECLQSFAARYQAPILVTETSIEGSAERRADWLTASTREVLALREAGLDIRGYTWWPLLDFVDWSYASGGRNVEEFLLAPTSDGHGHRPADEQFGDVSAGKAAFLRRMGLLSLHEGPDGTLARVEGAASAAFRSVADRADRRTPPEHVS</sequence>
<dbReference type="SUPFAM" id="SSF51445">
    <property type="entry name" value="(Trans)glycosidases"/>
    <property type="match status" value="1"/>
</dbReference>
<evidence type="ECO:0000313" key="1">
    <source>
        <dbReference type="EMBL" id="MDF8262955.1"/>
    </source>
</evidence>
<name>A0ABT6C2E0_9MICO</name>
<evidence type="ECO:0000313" key="2">
    <source>
        <dbReference type="Proteomes" id="UP001528912"/>
    </source>
</evidence>
<accession>A0ABT6C2E0</accession>
<comment type="caution">
    <text evidence="1">The sequence shown here is derived from an EMBL/GenBank/DDBJ whole genome shotgun (WGS) entry which is preliminary data.</text>
</comment>
<organism evidence="1 2">
    <name type="scientific">Luteipulveratus flavus</name>
    <dbReference type="NCBI Taxonomy" id="3031728"/>
    <lineage>
        <taxon>Bacteria</taxon>
        <taxon>Bacillati</taxon>
        <taxon>Actinomycetota</taxon>
        <taxon>Actinomycetes</taxon>
        <taxon>Micrococcales</taxon>
        <taxon>Dermacoccaceae</taxon>
        <taxon>Luteipulveratus</taxon>
    </lineage>
</organism>
<dbReference type="InterPro" id="IPR017853">
    <property type="entry name" value="GH"/>
</dbReference>
<gene>
    <name evidence="1" type="ORF">P4R38_01695</name>
</gene>
<dbReference type="Proteomes" id="UP001528912">
    <property type="component" value="Unassembled WGS sequence"/>
</dbReference>